<keyword evidence="4 6" id="KW-1133">Transmembrane helix</keyword>
<feature type="transmembrane region" description="Helical" evidence="6">
    <location>
        <begin position="469"/>
        <end position="489"/>
    </location>
</feature>
<feature type="transmembrane region" description="Helical" evidence="6">
    <location>
        <begin position="676"/>
        <end position="700"/>
    </location>
</feature>
<dbReference type="PANTHER" id="PTHR30287:SF1">
    <property type="entry name" value="INNER MEMBRANE PROTEIN"/>
    <property type="match status" value="1"/>
</dbReference>
<evidence type="ECO:0000256" key="6">
    <source>
        <dbReference type="SAM" id="Phobius"/>
    </source>
</evidence>
<feature type="transmembrane region" description="Helical" evidence="6">
    <location>
        <begin position="248"/>
        <end position="269"/>
    </location>
</feature>
<keyword evidence="2" id="KW-1003">Cell membrane</keyword>
<feature type="transmembrane region" description="Helical" evidence="6">
    <location>
        <begin position="339"/>
        <end position="357"/>
    </location>
</feature>
<protein>
    <submittedName>
        <fullName evidence="8">FtsX-like permease family protein</fullName>
    </submittedName>
</protein>
<keyword evidence="3 6" id="KW-0812">Transmembrane</keyword>
<sequence length="800" mass="82574">MFSFALSTLRYRRAAFAGAFVALFFASALVTACGMVMDTGLRGTVEPVRYAGAPVVVAGDPQSHFVKQKKKGKTKRKSKPNTARAWIPADLADRLRRVDGVRGVVTEVSFPLVMPGAGQVEAHGWESAPLTPVTLRQGRAPAAPDEIALSTRRLGERVPVLTSQGPRTYRVVGVTGKDVVFVATAEARRLAGHPGRVTAIGVWGASARDVTKAVAGSGATVHTGDDRGRVEFLGSDAARTTLVSMGGALGGTSLIVALLAVVGTFGLAIQQRERELAMLRAVAATPRQLRRMIGREALLVGVAATVPGAPAGLLLGGWLHGRMVAGDVIPANLPLVTGPFPPLVAVVVTVLAAWLAARVSARRVTRLRPVEALGEAALSPPRVPALRLLAGAATLAGGVVLTFVLRSVHSDAAAGPLTPLTALLFATSVALLGPPLARAAVAVLGPPLRLSGGVGELAAANLRTGARRMAAVISPLTLMVALSGTLLFAQTTLDGAAETQAEDGTVADYVLGPAVPAPVAESIRRMPEVRAVTQVLRSRVRAVNTPYSVQGVTPDGLTRTMDLDVRQGSLDRLGPGTAAAREGLGLKVGDTVSFAMADGTKVTQRVVAVYRRGLGFGDLTLPYDLVAAHTDAPMGTLLVAAPGVSQDTLRRAVPPGVTLLGHNEAAGVRPGTAINYLALGLIVAFAAITMVNTLAMAVAGRSRELALLRLSGATRRQVLRMLRLETLTIALIATALGALIASLTLTAYSTGMTGSPTPHVPPLGALAIIATTTLLALLATTLPARSPLRATPPHLTTTDI</sequence>
<comment type="caution">
    <text evidence="8">The sequence shown here is derived from an EMBL/GenBank/DDBJ whole genome shotgun (WGS) entry which is preliminary data.</text>
</comment>
<evidence type="ECO:0000256" key="2">
    <source>
        <dbReference type="ARBA" id="ARBA00022475"/>
    </source>
</evidence>
<dbReference type="InterPro" id="IPR003838">
    <property type="entry name" value="ABC3_permease_C"/>
</dbReference>
<accession>A0ABP7WS57</accession>
<feature type="transmembrane region" description="Helical" evidence="6">
    <location>
        <begin position="420"/>
        <end position="448"/>
    </location>
</feature>
<evidence type="ECO:0000313" key="9">
    <source>
        <dbReference type="Proteomes" id="UP001500683"/>
    </source>
</evidence>
<feature type="transmembrane region" description="Helical" evidence="6">
    <location>
        <begin position="763"/>
        <end position="782"/>
    </location>
</feature>
<feature type="domain" description="ABC3 transporter permease C-terminal" evidence="7">
    <location>
        <begin position="251"/>
        <end position="361"/>
    </location>
</feature>
<evidence type="ECO:0000259" key="7">
    <source>
        <dbReference type="Pfam" id="PF02687"/>
    </source>
</evidence>
<evidence type="ECO:0000313" key="8">
    <source>
        <dbReference type="EMBL" id="GAA4095389.1"/>
    </source>
</evidence>
<keyword evidence="5 6" id="KW-0472">Membrane</keyword>
<evidence type="ECO:0000256" key="5">
    <source>
        <dbReference type="ARBA" id="ARBA00023136"/>
    </source>
</evidence>
<dbReference type="Proteomes" id="UP001500683">
    <property type="component" value="Unassembled WGS sequence"/>
</dbReference>
<evidence type="ECO:0000256" key="4">
    <source>
        <dbReference type="ARBA" id="ARBA00022989"/>
    </source>
</evidence>
<dbReference type="Pfam" id="PF02687">
    <property type="entry name" value="FtsX"/>
    <property type="match status" value="2"/>
</dbReference>
<feature type="domain" description="ABC3 transporter permease C-terminal" evidence="7">
    <location>
        <begin position="677"/>
        <end position="791"/>
    </location>
</feature>
<gene>
    <name evidence="8" type="ORF">GCM10022214_68060</name>
</gene>
<dbReference type="EMBL" id="BAAAZG010000052">
    <property type="protein sequence ID" value="GAA4095389.1"/>
    <property type="molecule type" value="Genomic_DNA"/>
</dbReference>
<feature type="transmembrane region" description="Helical" evidence="6">
    <location>
        <begin position="297"/>
        <end position="319"/>
    </location>
</feature>
<reference evidence="9" key="1">
    <citation type="journal article" date="2019" name="Int. J. Syst. Evol. Microbiol.">
        <title>The Global Catalogue of Microorganisms (GCM) 10K type strain sequencing project: providing services to taxonomists for standard genome sequencing and annotation.</title>
        <authorList>
            <consortium name="The Broad Institute Genomics Platform"/>
            <consortium name="The Broad Institute Genome Sequencing Center for Infectious Disease"/>
            <person name="Wu L."/>
            <person name="Ma J."/>
        </authorList>
    </citation>
    <scope>NUCLEOTIDE SEQUENCE [LARGE SCALE GENOMIC DNA]</scope>
    <source>
        <strain evidence="9">JCM 16702</strain>
    </source>
</reference>
<dbReference type="RefSeq" id="WP_344955815.1">
    <property type="nucleotide sequence ID" value="NZ_BAAAZG010000052.1"/>
</dbReference>
<dbReference type="PANTHER" id="PTHR30287">
    <property type="entry name" value="MEMBRANE COMPONENT OF PREDICTED ABC SUPERFAMILY METABOLITE UPTAKE TRANSPORTER"/>
    <property type="match status" value="1"/>
</dbReference>
<evidence type="ECO:0000256" key="3">
    <source>
        <dbReference type="ARBA" id="ARBA00022692"/>
    </source>
</evidence>
<comment type="subcellular location">
    <subcellularLocation>
        <location evidence="1">Cell membrane</location>
        <topology evidence="1">Multi-pass membrane protein</topology>
    </subcellularLocation>
</comment>
<name>A0ABP7WS57_9ACTN</name>
<proteinExistence type="predicted"/>
<feature type="transmembrane region" description="Helical" evidence="6">
    <location>
        <begin position="721"/>
        <end position="743"/>
    </location>
</feature>
<organism evidence="8 9">
    <name type="scientific">Actinomadura miaoliensis</name>
    <dbReference type="NCBI Taxonomy" id="430685"/>
    <lineage>
        <taxon>Bacteria</taxon>
        <taxon>Bacillati</taxon>
        <taxon>Actinomycetota</taxon>
        <taxon>Actinomycetes</taxon>
        <taxon>Streptosporangiales</taxon>
        <taxon>Thermomonosporaceae</taxon>
        <taxon>Actinomadura</taxon>
    </lineage>
</organism>
<dbReference type="InterPro" id="IPR038766">
    <property type="entry name" value="Membrane_comp_ABC_pdt"/>
</dbReference>
<keyword evidence="9" id="KW-1185">Reference proteome</keyword>
<evidence type="ECO:0000256" key="1">
    <source>
        <dbReference type="ARBA" id="ARBA00004651"/>
    </source>
</evidence>
<feature type="transmembrane region" description="Helical" evidence="6">
    <location>
        <begin position="388"/>
        <end position="408"/>
    </location>
</feature>